<keyword evidence="2" id="KW-1185">Reference proteome</keyword>
<reference evidence="1 2" key="1">
    <citation type="submission" date="2024-02" db="EMBL/GenBank/DDBJ databases">
        <title>High-quality chromosome-scale genome assembly of Pensacola bahiagrass (Paspalum notatum Flugge var. saurae).</title>
        <authorList>
            <person name="Vega J.M."/>
            <person name="Podio M."/>
            <person name="Orjuela J."/>
            <person name="Siena L.A."/>
            <person name="Pessino S.C."/>
            <person name="Combes M.C."/>
            <person name="Mariac C."/>
            <person name="Albertini E."/>
            <person name="Pupilli F."/>
            <person name="Ortiz J.P.A."/>
            <person name="Leblanc O."/>
        </authorList>
    </citation>
    <scope>NUCLEOTIDE SEQUENCE [LARGE SCALE GENOMIC DNA]</scope>
    <source>
        <strain evidence="1">R1</strain>
        <tissue evidence="1">Leaf</tissue>
    </source>
</reference>
<evidence type="ECO:0000313" key="2">
    <source>
        <dbReference type="Proteomes" id="UP001341281"/>
    </source>
</evidence>
<accession>A0AAQ3T1Q6</accession>
<dbReference type="AlphaFoldDB" id="A0AAQ3T1Q6"/>
<protein>
    <submittedName>
        <fullName evidence="1">Uncharacterized protein</fullName>
    </submittedName>
</protein>
<dbReference type="EMBL" id="CP144747">
    <property type="protein sequence ID" value="WVZ64535.1"/>
    <property type="molecule type" value="Genomic_DNA"/>
</dbReference>
<proteinExistence type="predicted"/>
<dbReference type="Proteomes" id="UP001341281">
    <property type="component" value="Chromosome 03"/>
</dbReference>
<sequence length="235" mass="26312">MTQQKYATDILKRAGMESCKPAPTPLSSETCLGTEDATKFRSLVGALQYVTLTRPDLSFPVNKVCQFLHAPTTSHWTAVKRILRYVKGTISYGLKLQKSPSMLVSAFSDADWAGSLDDRRSTSGFFVFLGTNLVSWSARKQATVSRSSTEAEYKAMANATAEVIWIQTLLKELDLPSPRAARLWCDNLGATYLSSNLVFHARTKHIELDYHFVRERVVEKLLDIDIISTRDQLAD</sequence>
<dbReference type="InterPro" id="IPR043502">
    <property type="entry name" value="DNA/RNA_pol_sf"/>
</dbReference>
<name>A0AAQ3T1Q6_PASNO</name>
<dbReference type="CDD" id="cd09272">
    <property type="entry name" value="RNase_HI_RT_Ty1"/>
    <property type="match status" value="1"/>
</dbReference>
<organism evidence="1 2">
    <name type="scientific">Paspalum notatum var. saurae</name>
    <dbReference type="NCBI Taxonomy" id="547442"/>
    <lineage>
        <taxon>Eukaryota</taxon>
        <taxon>Viridiplantae</taxon>
        <taxon>Streptophyta</taxon>
        <taxon>Embryophyta</taxon>
        <taxon>Tracheophyta</taxon>
        <taxon>Spermatophyta</taxon>
        <taxon>Magnoliopsida</taxon>
        <taxon>Liliopsida</taxon>
        <taxon>Poales</taxon>
        <taxon>Poaceae</taxon>
        <taxon>PACMAD clade</taxon>
        <taxon>Panicoideae</taxon>
        <taxon>Andropogonodae</taxon>
        <taxon>Paspaleae</taxon>
        <taxon>Paspalinae</taxon>
        <taxon>Paspalum</taxon>
    </lineage>
</organism>
<evidence type="ECO:0000313" key="1">
    <source>
        <dbReference type="EMBL" id="WVZ64535.1"/>
    </source>
</evidence>
<dbReference type="SUPFAM" id="SSF56672">
    <property type="entry name" value="DNA/RNA polymerases"/>
    <property type="match status" value="1"/>
</dbReference>
<dbReference type="PANTHER" id="PTHR11439:SF450">
    <property type="entry name" value="REVERSE TRANSCRIPTASE TY1_COPIA-TYPE DOMAIN-CONTAINING PROTEIN"/>
    <property type="match status" value="1"/>
</dbReference>
<gene>
    <name evidence="1" type="ORF">U9M48_014036</name>
</gene>
<dbReference type="PANTHER" id="PTHR11439">
    <property type="entry name" value="GAG-POL-RELATED RETROTRANSPOSON"/>
    <property type="match status" value="1"/>
</dbReference>